<dbReference type="Proteomes" id="UP000000872">
    <property type="component" value="Segment"/>
</dbReference>
<proteinExistence type="predicted"/>
<evidence type="ECO:0000313" key="1">
    <source>
        <dbReference type="EMBL" id="AAG02822.1"/>
    </source>
</evidence>
<keyword evidence="2" id="KW-1185">Reference proteome</keyword>
<gene>
    <name evidence="1" type="primary">AMV116</name>
</gene>
<dbReference type="GeneID" id="1494706"/>
<dbReference type="RefSeq" id="NP_064898.1">
    <property type="nucleotide sequence ID" value="NC_002520.1"/>
</dbReference>
<reference evidence="1 2" key="1">
    <citation type="journal article" date="2000" name="Virology">
        <title>Complete genomic sequence of the Amsacta moorei entomopoxvirus: analysis and comparison with other poxviruses.</title>
        <authorList>
            <person name="Bawden A.L."/>
            <person name="Glassberg K.J."/>
            <person name="Diggans J."/>
            <person name="Shaw R."/>
            <person name="Farmerie W."/>
            <person name="Moyer R.W."/>
        </authorList>
    </citation>
    <scope>NUCLEOTIDE SEQUENCE [LARGE SCALE GENOMIC DNA]</scope>
</reference>
<protein>
    <submittedName>
        <fullName evidence="1">AMV116</fullName>
    </submittedName>
</protein>
<sequence>MIDKILKISNKYGLNVNEYYIKNIIKYNDNIRYCILLDKEESLSLFNKKINLTDTIILYLQMKFEESDIVNLFIIDVIKLLKDKIEIYFIHNVPFSIYNIVNDKNKYYIETNKNNLDESILLYNYMIEFLS</sequence>
<evidence type="ECO:0000313" key="2">
    <source>
        <dbReference type="Proteomes" id="UP000000872"/>
    </source>
</evidence>
<dbReference type="KEGG" id="vg:1494706"/>
<accession>Q9EMT3</accession>
<name>Q9EMT3_AMEPV</name>
<organismHost>
    <name type="scientific">Amsacta</name>
    <dbReference type="NCBI Taxonomy" id="340055"/>
</organismHost>
<dbReference type="EMBL" id="AF250284">
    <property type="protein sequence ID" value="AAG02822.1"/>
    <property type="molecule type" value="Genomic_DNA"/>
</dbReference>
<organism evidence="1 2">
    <name type="scientific">Amsacta moorei entomopoxvirus</name>
    <name type="common">AmEPV</name>
    <dbReference type="NCBI Taxonomy" id="28321"/>
    <lineage>
        <taxon>Viruses</taxon>
        <taxon>Varidnaviria</taxon>
        <taxon>Bamfordvirae</taxon>
        <taxon>Nucleocytoviricota</taxon>
        <taxon>Pokkesviricetes</taxon>
        <taxon>Chitovirales</taxon>
        <taxon>Poxviridae</taxon>
        <taxon>Entomopoxvirinae</taxon>
        <taxon>Betaentomopoxvirus</taxon>
    </lineage>
</organism>